<dbReference type="PROSITE" id="PS50165">
    <property type="entry name" value="UVRC"/>
    <property type="match status" value="1"/>
</dbReference>
<dbReference type="EMBL" id="JAWJUL010000639">
    <property type="protein sequence ID" value="MDV3444060.1"/>
    <property type="molecule type" value="Genomic_DNA"/>
</dbReference>
<feature type="non-terminal residue" evidence="3">
    <location>
        <position position="70"/>
    </location>
</feature>
<dbReference type="Gene3D" id="3.30.420.340">
    <property type="entry name" value="UvrC, RNAse H endonuclease domain"/>
    <property type="match status" value="1"/>
</dbReference>
<organism evidence="3 4">
    <name type="scientific">Metapseudomonas otitidis</name>
    <dbReference type="NCBI Taxonomy" id="319939"/>
    <lineage>
        <taxon>Bacteria</taxon>
        <taxon>Pseudomonadati</taxon>
        <taxon>Pseudomonadota</taxon>
        <taxon>Gammaproteobacteria</taxon>
        <taxon>Pseudomonadales</taxon>
        <taxon>Pseudomonadaceae</taxon>
        <taxon>Metapseudomonas</taxon>
    </lineage>
</organism>
<evidence type="ECO:0000313" key="4">
    <source>
        <dbReference type="Proteomes" id="UP001273935"/>
    </source>
</evidence>
<accession>A0ABU3Y1M1</accession>
<sequence length="70" mass="7357">EGKLPDVLLVDGGKGQLAMAREVLQELAVPELILLGVGDRQLLPASAVGPHPVADAEFTPTRLGNGFDQR</sequence>
<feature type="region of interest" description="Disordered" evidence="1">
    <location>
        <begin position="48"/>
        <end position="70"/>
    </location>
</feature>
<feature type="domain" description="UvrC family homology region profile" evidence="2">
    <location>
        <begin position="1"/>
        <end position="24"/>
    </location>
</feature>
<feature type="non-terminal residue" evidence="3">
    <location>
        <position position="1"/>
    </location>
</feature>
<protein>
    <recommendedName>
        <fullName evidence="2">UvrC family homology region profile domain-containing protein</fullName>
    </recommendedName>
</protein>
<reference evidence="3 4" key="1">
    <citation type="submission" date="2023-10" db="EMBL/GenBank/DDBJ databases">
        <title>Pseudomonas otitidis isolated from a paediatric patient with cystic fibrosis in Chile.</title>
        <authorList>
            <person name="Amsteins-Romero L."/>
            <person name="Opazo-Capurro A."/>
            <person name="Matus-Kohler M."/>
            <person name="Gonzalez-Rocha G."/>
        </authorList>
    </citation>
    <scope>NUCLEOTIDE SEQUENCE [LARGE SCALE GENOMIC DNA]</scope>
    <source>
        <strain evidence="3 4">P-714</strain>
    </source>
</reference>
<gene>
    <name evidence="3" type="ORF">R0G64_32695</name>
</gene>
<comment type="caution">
    <text evidence="3">The sequence shown here is derived from an EMBL/GenBank/DDBJ whole genome shotgun (WGS) entry which is preliminary data.</text>
</comment>
<proteinExistence type="predicted"/>
<evidence type="ECO:0000259" key="2">
    <source>
        <dbReference type="PROSITE" id="PS50165"/>
    </source>
</evidence>
<keyword evidence="4" id="KW-1185">Reference proteome</keyword>
<name>A0ABU3Y1M1_9GAMM</name>
<evidence type="ECO:0000256" key="1">
    <source>
        <dbReference type="SAM" id="MobiDB-lite"/>
    </source>
</evidence>
<dbReference type="InterPro" id="IPR001162">
    <property type="entry name" value="UvrC_RNase_H_dom"/>
</dbReference>
<dbReference type="Proteomes" id="UP001273935">
    <property type="component" value="Unassembled WGS sequence"/>
</dbReference>
<dbReference type="InterPro" id="IPR038476">
    <property type="entry name" value="UvrC_RNase_H_dom_sf"/>
</dbReference>
<evidence type="ECO:0000313" key="3">
    <source>
        <dbReference type="EMBL" id="MDV3444060.1"/>
    </source>
</evidence>
<dbReference type="Pfam" id="PF08459">
    <property type="entry name" value="UvrC_RNaseH_dom"/>
    <property type="match status" value="1"/>
</dbReference>
<dbReference type="RefSeq" id="WP_317234954.1">
    <property type="nucleotide sequence ID" value="NZ_JAWJUL010000639.1"/>
</dbReference>